<sequence>MRGGTGADQALAEPRVRLKIENARDAVDLVERTAHEGRIAGMTRQRLLRSRDENRCGVALANPMACRPWTASGRQTTPPRPADTLARQQPLGPMVEVEIDVRRKRRHASGESAKQMR</sequence>
<dbReference type="Proteomes" id="UP000216164">
    <property type="component" value="Unassembled WGS sequence"/>
</dbReference>
<dbReference type="EMBL" id="NCTK01000002">
    <property type="protein sequence ID" value="OYQ09963.1"/>
    <property type="molecule type" value="Genomic_DNA"/>
</dbReference>
<feature type="region of interest" description="Disordered" evidence="1">
    <location>
        <begin position="69"/>
        <end position="93"/>
    </location>
</feature>
<reference evidence="2 3" key="1">
    <citation type="submission" date="2017-04" db="EMBL/GenBank/DDBJ databases">
        <title>Genome Announcement: Closed genomes of Ralstonia solanacearum strains K60, UW551, and UW700.</title>
        <authorList>
            <person name="Hayes M."/>
            <person name="Macintyre A.M."/>
            <person name="Allen C."/>
        </authorList>
    </citation>
    <scope>NUCLEOTIDE SEQUENCE [LARGE SCALE GENOMIC DNA]</scope>
    <source>
        <strain evidence="2 3">UW25</strain>
    </source>
</reference>
<gene>
    <name evidence="2" type="ORF">B7R77_24520</name>
</gene>
<proteinExistence type="predicted"/>
<name>A0AAP7ZJH8_RALSL</name>
<evidence type="ECO:0000256" key="1">
    <source>
        <dbReference type="SAM" id="MobiDB-lite"/>
    </source>
</evidence>
<dbReference type="AlphaFoldDB" id="A0AAP7ZJH8"/>
<evidence type="ECO:0000313" key="3">
    <source>
        <dbReference type="Proteomes" id="UP000216164"/>
    </source>
</evidence>
<protein>
    <submittedName>
        <fullName evidence="2">Uncharacterized protein</fullName>
    </submittedName>
</protein>
<accession>A0AAP7ZJH8</accession>
<evidence type="ECO:0000313" key="2">
    <source>
        <dbReference type="EMBL" id="OYQ09963.1"/>
    </source>
</evidence>
<comment type="caution">
    <text evidence="2">The sequence shown here is derived from an EMBL/GenBank/DDBJ whole genome shotgun (WGS) entry which is preliminary data.</text>
</comment>
<organism evidence="2 3">
    <name type="scientific">Ralstonia solanacearum K60</name>
    <dbReference type="NCBI Taxonomy" id="1091042"/>
    <lineage>
        <taxon>Bacteria</taxon>
        <taxon>Pseudomonadati</taxon>
        <taxon>Pseudomonadota</taxon>
        <taxon>Betaproteobacteria</taxon>
        <taxon>Burkholderiales</taxon>
        <taxon>Burkholderiaceae</taxon>
        <taxon>Ralstonia</taxon>
        <taxon>Ralstonia solanacearum species complex</taxon>
    </lineage>
</organism>